<gene>
    <name evidence="1" type="ORF">SAMN05421853_102121</name>
</gene>
<dbReference type="Proteomes" id="UP000243106">
    <property type="component" value="Unassembled WGS sequence"/>
</dbReference>
<keyword evidence="2" id="KW-1185">Reference proteome</keyword>
<accession>A0A1I5W4E2</accession>
<evidence type="ECO:0000313" key="2">
    <source>
        <dbReference type="Proteomes" id="UP000243106"/>
    </source>
</evidence>
<dbReference type="InterPro" id="IPR009493">
    <property type="entry name" value="P2_GpE"/>
</dbReference>
<protein>
    <submittedName>
        <fullName evidence="1">Phage P2 GpE</fullName>
    </submittedName>
</protein>
<name>A0A1I5W4E2_9RHOB</name>
<evidence type="ECO:0000313" key="1">
    <source>
        <dbReference type="EMBL" id="SFQ14605.1"/>
    </source>
</evidence>
<dbReference type="STRING" id="93684.SAMN05421853_102121"/>
<dbReference type="Pfam" id="PF06528">
    <property type="entry name" value="Phage_P2_GpE"/>
    <property type="match status" value="1"/>
</dbReference>
<dbReference type="AlphaFoldDB" id="A0A1I5W4E2"/>
<organism evidence="1 2">
    <name type="scientific">Roseivivax halotolerans</name>
    <dbReference type="NCBI Taxonomy" id="93684"/>
    <lineage>
        <taxon>Bacteria</taxon>
        <taxon>Pseudomonadati</taxon>
        <taxon>Pseudomonadota</taxon>
        <taxon>Alphaproteobacteria</taxon>
        <taxon>Rhodobacterales</taxon>
        <taxon>Roseobacteraceae</taxon>
        <taxon>Roseivivax</taxon>
    </lineage>
</organism>
<sequence length="41" mass="4767">MADLAVVFGWAPRDMDPMSLEELMRWHGHAGRRTPKQKKDT</sequence>
<dbReference type="EMBL" id="FOXV01000002">
    <property type="protein sequence ID" value="SFQ14605.1"/>
    <property type="molecule type" value="Genomic_DNA"/>
</dbReference>
<reference evidence="2" key="1">
    <citation type="submission" date="2016-10" db="EMBL/GenBank/DDBJ databases">
        <authorList>
            <person name="Varghese N."/>
            <person name="Submissions S."/>
        </authorList>
    </citation>
    <scope>NUCLEOTIDE SEQUENCE [LARGE SCALE GENOMIC DNA]</scope>
    <source>
        <strain evidence="2">JCM 10271</strain>
    </source>
</reference>
<dbReference type="RefSeq" id="WP_093009403.1">
    <property type="nucleotide sequence ID" value="NZ_FOXV01000002.1"/>
</dbReference>
<proteinExistence type="predicted"/>